<sequence length="395" mass="40977">MSDVVDLDVAGKRVFLRCDLNVPLKDGVIKDDGRIKASLPTIQLLLSKGASLVIAAHLGRPKGEAKPELSLAPVAMRLSELLGQSVEFNGQVVGETVSQAAESLKPGHILLLENIRFNAAETSKDEAERQGFAKELAALADVYVGDGFGAVHRKHASVYDLPQLLPHAAGLLVAAEVQVLKKLTQNPTRPYGVVLGGAKVSDKLGVIENLLTKVDVLAIGGGMVFTFLAAQGKQIGTSLVETEMIDVVKEIIASAQSKGVTLVLPTDIVVAPAFAADSPPTLVGVDAIPADQMGLDIGPDSANAFAREIEKCATVFWNGPMGVFEFPNFAAGTKIVATALTQVSGISVVGGGDSAAAVRALGFADSDFGYISTGGGASLEYLEGKELPGLQALGM</sequence>
<comment type="pathway">
    <text evidence="2">Carbohydrate degradation; glycolysis; pyruvate from D-glyceraldehyde 3-phosphate: step 2/5.</text>
</comment>
<dbReference type="GO" id="GO:0006096">
    <property type="term" value="P:glycolytic process"/>
    <property type="evidence" value="ECO:0007669"/>
    <property type="project" value="UniProtKB-KW"/>
</dbReference>
<comment type="catalytic activity">
    <reaction evidence="1">
        <text>(2R)-3-phosphoglycerate + ATP = (2R)-3-phospho-glyceroyl phosphate + ADP</text>
        <dbReference type="Rhea" id="RHEA:14801"/>
        <dbReference type="ChEBI" id="CHEBI:30616"/>
        <dbReference type="ChEBI" id="CHEBI:57604"/>
        <dbReference type="ChEBI" id="CHEBI:58272"/>
        <dbReference type="ChEBI" id="CHEBI:456216"/>
        <dbReference type="EC" id="2.7.2.3"/>
    </reaction>
</comment>
<dbReference type="PANTHER" id="PTHR11406">
    <property type="entry name" value="PHOSPHOGLYCERATE KINASE"/>
    <property type="match status" value="1"/>
</dbReference>
<evidence type="ECO:0000256" key="8">
    <source>
        <dbReference type="ARBA" id="ARBA00022741"/>
    </source>
</evidence>
<protein>
    <recommendedName>
        <fullName evidence="5">phosphoglycerate kinase</fullName>
        <ecNumber evidence="5">2.7.2.3</ecNumber>
    </recommendedName>
</protein>
<evidence type="ECO:0000313" key="13">
    <source>
        <dbReference type="EMBL" id="CAB4779809.1"/>
    </source>
</evidence>
<dbReference type="GO" id="GO:0005524">
    <property type="term" value="F:ATP binding"/>
    <property type="evidence" value="ECO:0007669"/>
    <property type="project" value="UniProtKB-KW"/>
</dbReference>
<keyword evidence="6" id="KW-0963">Cytoplasm</keyword>
<dbReference type="PROSITE" id="PS00111">
    <property type="entry name" value="PGLYCERATE_KINASE"/>
    <property type="match status" value="1"/>
</dbReference>
<dbReference type="PRINTS" id="PR00477">
    <property type="entry name" value="PHGLYCKINASE"/>
</dbReference>
<evidence type="ECO:0000256" key="1">
    <source>
        <dbReference type="ARBA" id="ARBA00000642"/>
    </source>
</evidence>
<keyword evidence="9" id="KW-0418">Kinase</keyword>
<dbReference type="PIRSF" id="PIRSF000724">
    <property type="entry name" value="Pgk"/>
    <property type="match status" value="1"/>
</dbReference>
<dbReference type="EMBL" id="CAFARE010000010">
    <property type="protein sequence ID" value="CAB4838317.1"/>
    <property type="molecule type" value="Genomic_DNA"/>
</dbReference>
<evidence type="ECO:0000256" key="6">
    <source>
        <dbReference type="ARBA" id="ARBA00022490"/>
    </source>
</evidence>
<evidence type="ECO:0000256" key="7">
    <source>
        <dbReference type="ARBA" id="ARBA00022679"/>
    </source>
</evidence>
<dbReference type="SUPFAM" id="SSF53748">
    <property type="entry name" value="Phosphoglycerate kinase"/>
    <property type="match status" value="1"/>
</dbReference>
<evidence type="ECO:0000256" key="4">
    <source>
        <dbReference type="ARBA" id="ARBA00011245"/>
    </source>
</evidence>
<evidence type="ECO:0000313" key="14">
    <source>
        <dbReference type="EMBL" id="CAB4838317.1"/>
    </source>
</evidence>
<dbReference type="EMBL" id="CAFBQC010000007">
    <property type="protein sequence ID" value="CAB5040180.1"/>
    <property type="molecule type" value="Genomic_DNA"/>
</dbReference>
<dbReference type="EMBL" id="CAFBRA010000005">
    <property type="protein sequence ID" value="CAB5071593.1"/>
    <property type="molecule type" value="Genomic_DNA"/>
</dbReference>
<gene>
    <name evidence="12" type="ORF">UFOPK2662_00242</name>
    <name evidence="13" type="ORF">UFOPK2942_00659</name>
    <name evidence="14" type="ORF">UFOPK3232_00441</name>
    <name evidence="15" type="ORF">UFOPK4242_00283</name>
    <name evidence="16" type="ORF">UFOPK4382_00178</name>
</gene>
<evidence type="ECO:0000256" key="10">
    <source>
        <dbReference type="ARBA" id="ARBA00022840"/>
    </source>
</evidence>
<accession>A0A6J6R232</accession>
<dbReference type="FunFam" id="3.40.50.1260:FF:000006">
    <property type="entry name" value="Phosphoglycerate kinase"/>
    <property type="match status" value="1"/>
</dbReference>
<evidence type="ECO:0000256" key="3">
    <source>
        <dbReference type="ARBA" id="ARBA00008982"/>
    </source>
</evidence>
<keyword evidence="7" id="KW-0808">Transferase</keyword>
<dbReference type="InterPro" id="IPR036043">
    <property type="entry name" value="Phosphoglycerate_kinase_sf"/>
</dbReference>
<keyword evidence="10" id="KW-0067">ATP-binding</keyword>
<keyword evidence="11" id="KW-0324">Glycolysis</keyword>
<evidence type="ECO:0000256" key="5">
    <source>
        <dbReference type="ARBA" id="ARBA00013061"/>
    </source>
</evidence>
<evidence type="ECO:0000313" key="16">
    <source>
        <dbReference type="EMBL" id="CAB5071593.1"/>
    </source>
</evidence>
<evidence type="ECO:0000256" key="2">
    <source>
        <dbReference type="ARBA" id="ARBA00004838"/>
    </source>
</evidence>
<dbReference type="PANTHER" id="PTHR11406:SF23">
    <property type="entry name" value="PHOSPHOGLYCERATE KINASE 1, CHLOROPLASTIC-RELATED"/>
    <property type="match status" value="1"/>
</dbReference>
<dbReference type="EMBL" id="CAEZYI010000006">
    <property type="protein sequence ID" value="CAB4713444.1"/>
    <property type="molecule type" value="Genomic_DNA"/>
</dbReference>
<dbReference type="EC" id="2.7.2.3" evidence="5"/>
<evidence type="ECO:0000256" key="9">
    <source>
        <dbReference type="ARBA" id="ARBA00022777"/>
    </source>
</evidence>
<dbReference type="HAMAP" id="MF_00145">
    <property type="entry name" value="Phosphoglyc_kinase"/>
    <property type="match status" value="1"/>
</dbReference>
<evidence type="ECO:0000313" key="12">
    <source>
        <dbReference type="EMBL" id="CAB4713444.1"/>
    </source>
</evidence>
<dbReference type="FunFam" id="3.40.50.1260:FF:000031">
    <property type="entry name" value="Phosphoglycerate kinase 1"/>
    <property type="match status" value="1"/>
</dbReference>
<dbReference type="InterPro" id="IPR015911">
    <property type="entry name" value="Phosphoglycerate_kinase_CS"/>
</dbReference>
<evidence type="ECO:0000256" key="11">
    <source>
        <dbReference type="ARBA" id="ARBA00023152"/>
    </source>
</evidence>
<dbReference type="CDD" id="cd00318">
    <property type="entry name" value="Phosphoglycerate_kinase"/>
    <property type="match status" value="1"/>
</dbReference>
<dbReference type="GO" id="GO:0005829">
    <property type="term" value="C:cytosol"/>
    <property type="evidence" value="ECO:0007669"/>
    <property type="project" value="TreeGrafter"/>
</dbReference>
<keyword evidence="8" id="KW-0547">Nucleotide-binding</keyword>
<dbReference type="AlphaFoldDB" id="A0A6J6R232"/>
<dbReference type="GO" id="GO:0006094">
    <property type="term" value="P:gluconeogenesis"/>
    <property type="evidence" value="ECO:0007669"/>
    <property type="project" value="TreeGrafter"/>
</dbReference>
<dbReference type="InterPro" id="IPR015824">
    <property type="entry name" value="Phosphoglycerate_kinase_N"/>
</dbReference>
<comment type="similarity">
    <text evidence="3">Belongs to the phosphoglycerate kinase family.</text>
</comment>
<evidence type="ECO:0000313" key="15">
    <source>
        <dbReference type="EMBL" id="CAB5040180.1"/>
    </source>
</evidence>
<organism evidence="12">
    <name type="scientific">freshwater metagenome</name>
    <dbReference type="NCBI Taxonomy" id="449393"/>
    <lineage>
        <taxon>unclassified sequences</taxon>
        <taxon>metagenomes</taxon>
        <taxon>ecological metagenomes</taxon>
    </lineage>
</organism>
<dbReference type="GO" id="GO:0043531">
    <property type="term" value="F:ADP binding"/>
    <property type="evidence" value="ECO:0007669"/>
    <property type="project" value="TreeGrafter"/>
</dbReference>
<dbReference type="Pfam" id="PF00162">
    <property type="entry name" value="PGK"/>
    <property type="match status" value="1"/>
</dbReference>
<reference evidence="12" key="1">
    <citation type="submission" date="2020-05" db="EMBL/GenBank/DDBJ databases">
        <authorList>
            <person name="Chiriac C."/>
            <person name="Salcher M."/>
            <person name="Ghai R."/>
            <person name="Kavagutti S V."/>
        </authorList>
    </citation>
    <scope>NUCLEOTIDE SEQUENCE</scope>
</reference>
<name>A0A6J6R232_9ZZZZ</name>
<dbReference type="Gene3D" id="3.40.50.1260">
    <property type="entry name" value="Phosphoglycerate kinase, N-terminal domain"/>
    <property type="match status" value="2"/>
</dbReference>
<proteinExistence type="inferred from homology"/>
<comment type="subunit">
    <text evidence="4">Monomer.</text>
</comment>
<dbReference type="GO" id="GO:0004618">
    <property type="term" value="F:phosphoglycerate kinase activity"/>
    <property type="evidence" value="ECO:0007669"/>
    <property type="project" value="UniProtKB-EC"/>
</dbReference>
<dbReference type="EMBL" id="CAFAAA010000016">
    <property type="protein sequence ID" value="CAB4779809.1"/>
    <property type="molecule type" value="Genomic_DNA"/>
</dbReference>
<dbReference type="InterPro" id="IPR001576">
    <property type="entry name" value="Phosphoglycerate_kinase"/>
</dbReference>